<accession>A0ABV0KZ92</accession>
<dbReference type="CDD" id="cd02440">
    <property type="entry name" value="AdoMet_MTases"/>
    <property type="match status" value="1"/>
</dbReference>
<dbReference type="Proteomes" id="UP001471651">
    <property type="component" value="Unassembled WGS sequence"/>
</dbReference>
<keyword evidence="2" id="KW-0808">Transferase</keyword>
<sequence>MEVNGNKMDASYYQDLHDNNDAFKKNNWLLKDFDKLKELKTSVSSVLELGCGNGRFLELANTIWDDVTGVDWAKSSHIEDLITNHHNIKFIQADVTALQLDRVYDLVVSADFLEHLAPDDLPNVIQGMLRIGKMNHHKIACYDDGHSHLSIFPSEKWLELFRSQPGGENVRIIQEELRKGREGHIVVTISNAEFD</sequence>
<dbReference type="Gene3D" id="3.40.50.150">
    <property type="entry name" value="Vaccinia Virus protein VP39"/>
    <property type="match status" value="1"/>
</dbReference>
<dbReference type="InterPro" id="IPR041698">
    <property type="entry name" value="Methyltransf_25"/>
</dbReference>
<name>A0ABV0KZ92_9GAMM</name>
<keyword evidence="3" id="KW-1185">Reference proteome</keyword>
<dbReference type="Pfam" id="PF13649">
    <property type="entry name" value="Methyltransf_25"/>
    <property type="match status" value="1"/>
</dbReference>
<gene>
    <name evidence="2" type="ORF">ABKW32_07860</name>
</gene>
<proteinExistence type="predicted"/>
<evidence type="ECO:0000313" key="3">
    <source>
        <dbReference type="Proteomes" id="UP001471651"/>
    </source>
</evidence>
<evidence type="ECO:0000259" key="1">
    <source>
        <dbReference type="Pfam" id="PF13649"/>
    </source>
</evidence>
<dbReference type="EC" id="2.1.-.-" evidence="2"/>
<dbReference type="EMBL" id="JBDYKN010000005">
    <property type="protein sequence ID" value="MEP7729351.1"/>
    <property type="molecule type" value="Genomic_DNA"/>
</dbReference>
<reference evidence="2 3" key="1">
    <citation type="submission" date="2024-05" db="EMBL/GenBank/DDBJ databases">
        <authorList>
            <person name="Busch G.E."/>
            <person name="Sharma I."/>
        </authorList>
    </citation>
    <scope>NUCLEOTIDE SEQUENCE [LARGE SCALE GENOMIC DNA]</scope>
    <source>
        <strain evidence="2 3">23GB23</strain>
    </source>
</reference>
<dbReference type="SUPFAM" id="SSF53335">
    <property type="entry name" value="S-adenosyl-L-methionine-dependent methyltransferases"/>
    <property type="match status" value="1"/>
</dbReference>
<dbReference type="GO" id="GO:0032259">
    <property type="term" value="P:methylation"/>
    <property type="evidence" value="ECO:0007669"/>
    <property type="project" value="UniProtKB-KW"/>
</dbReference>
<dbReference type="RefSeq" id="WP_348576698.1">
    <property type="nucleotide sequence ID" value="NZ_JBDYKN010000005.1"/>
</dbReference>
<dbReference type="InterPro" id="IPR029063">
    <property type="entry name" value="SAM-dependent_MTases_sf"/>
</dbReference>
<protein>
    <submittedName>
        <fullName evidence="2">Class I SAM-dependent methyltransferase</fullName>
        <ecNumber evidence="2">2.1.-.-</ecNumber>
    </submittedName>
</protein>
<evidence type="ECO:0000313" key="2">
    <source>
        <dbReference type="EMBL" id="MEP7729351.1"/>
    </source>
</evidence>
<feature type="domain" description="Methyltransferase" evidence="1">
    <location>
        <begin position="46"/>
        <end position="131"/>
    </location>
</feature>
<dbReference type="GO" id="GO:0008168">
    <property type="term" value="F:methyltransferase activity"/>
    <property type="evidence" value="ECO:0007669"/>
    <property type="project" value="UniProtKB-KW"/>
</dbReference>
<organism evidence="2 3">
    <name type="scientific">Marinomonas primoryensis</name>
    <dbReference type="NCBI Taxonomy" id="178399"/>
    <lineage>
        <taxon>Bacteria</taxon>
        <taxon>Pseudomonadati</taxon>
        <taxon>Pseudomonadota</taxon>
        <taxon>Gammaproteobacteria</taxon>
        <taxon>Oceanospirillales</taxon>
        <taxon>Oceanospirillaceae</taxon>
        <taxon>Marinomonas</taxon>
    </lineage>
</organism>
<comment type="caution">
    <text evidence="2">The sequence shown here is derived from an EMBL/GenBank/DDBJ whole genome shotgun (WGS) entry which is preliminary data.</text>
</comment>
<keyword evidence="2" id="KW-0489">Methyltransferase</keyword>